<dbReference type="Proteomes" id="UP001162992">
    <property type="component" value="Chromosome 1"/>
</dbReference>
<dbReference type="EMBL" id="CM055092">
    <property type="protein sequence ID" value="KAJ7568611.1"/>
    <property type="molecule type" value="Genomic_DNA"/>
</dbReference>
<comment type="caution">
    <text evidence="1">The sequence shown here is derived from an EMBL/GenBank/DDBJ whole genome shotgun (WGS) entry which is preliminary data.</text>
</comment>
<gene>
    <name evidence="1" type="ORF">O6H91_01G040100</name>
</gene>
<keyword evidence="2" id="KW-1185">Reference proteome</keyword>
<protein>
    <submittedName>
        <fullName evidence="1">Uncharacterized protein</fullName>
    </submittedName>
</protein>
<name>A0ACC2EQ82_DIPCM</name>
<evidence type="ECO:0000313" key="2">
    <source>
        <dbReference type="Proteomes" id="UP001162992"/>
    </source>
</evidence>
<proteinExistence type="predicted"/>
<reference evidence="2" key="1">
    <citation type="journal article" date="2024" name="Proc. Natl. Acad. Sci. U.S.A.">
        <title>Extraordinary preservation of gene collinearity over three hundred million years revealed in homosporous lycophytes.</title>
        <authorList>
            <person name="Li C."/>
            <person name="Wickell D."/>
            <person name="Kuo L.Y."/>
            <person name="Chen X."/>
            <person name="Nie B."/>
            <person name="Liao X."/>
            <person name="Peng D."/>
            <person name="Ji J."/>
            <person name="Jenkins J."/>
            <person name="Williams M."/>
            <person name="Shu S."/>
            <person name="Plott C."/>
            <person name="Barry K."/>
            <person name="Rajasekar S."/>
            <person name="Grimwood J."/>
            <person name="Han X."/>
            <person name="Sun S."/>
            <person name="Hou Z."/>
            <person name="He W."/>
            <person name="Dai G."/>
            <person name="Sun C."/>
            <person name="Schmutz J."/>
            <person name="Leebens-Mack J.H."/>
            <person name="Li F.W."/>
            <person name="Wang L."/>
        </authorList>
    </citation>
    <scope>NUCLEOTIDE SEQUENCE [LARGE SCALE GENOMIC DNA]</scope>
    <source>
        <strain evidence="2">cv. PW_Plant_1</strain>
    </source>
</reference>
<accession>A0ACC2EQ82</accession>
<organism evidence="1 2">
    <name type="scientific">Diphasiastrum complanatum</name>
    <name type="common">Issler's clubmoss</name>
    <name type="synonym">Lycopodium complanatum</name>
    <dbReference type="NCBI Taxonomy" id="34168"/>
    <lineage>
        <taxon>Eukaryota</taxon>
        <taxon>Viridiplantae</taxon>
        <taxon>Streptophyta</taxon>
        <taxon>Embryophyta</taxon>
        <taxon>Tracheophyta</taxon>
        <taxon>Lycopodiopsida</taxon>
        <taxon>Lycopodiales</taxon>
        <taxon>Lycopodiaceae</taxon>
        <taxon>Lycopodioideae</taxon>
        <taxon>Diphasiastrum</taxon>
    </lineage>
</organism>
<sequence length="452" mass="49633">MGGAEQKWRGLSRWNSPLVQVVMIGFICFCCPAMFNVLTGLGGGGQRIPKVANNSLTALYATFAIFGLLGGGAYNLLGPRRCIFLGCSFYMLYVGSFLGYNHNEGFVVAAGALLGIGAGLLWVGQGAMLMSYPPAESKGRYISLFWVIFNLGGVLGGFIPFSLNYNDKAGSVNSGTYIAFMGIMFMGALISLTLSSPDNVIRDDGNKVSTVHYSNVFLEGCEILKLFRNKKLLLLAPAFIASNFYYTYEFNNINGMLFNVRTRGLNNVFYWGVQMLGSVVMGYILDHSSTKRRSRGLMGLGVMVALTMLGWGVALANQLRYSRQSRPELLDFKDSNLAYAGPLTLYILLGLLDSMYQTLFYWIIGTLTCETATLSRFSGFYKALQSAGAAISWQIDEIKTPLLFELLITWILLMLGLALATIVVWKGEDVQEGKVEDGHENYSNKGDEECPS</sequence>
<evidence type="ECO:0000313" key="1">
    <source>
        <dbReference type="EMBL" id="KAJ7568611.1"/>
    </source>
</evidence>